<protein>
    <submittedName>
        <fullName evidence="2">Uncharacterized protein</fullName>
    </submittedName>
</protein>
<evidence type="ECO:0000313" key="2">
    <source>
        <dbReference type="EMBL" id="SUA99600.1"/>
    </source>
</evidence>
<evidence type="ECO:0000256" key="1">
    <source>
        <dbReference type="SAM" id="MobiDB-lite"/>
    </source>
</evidence>
<name>A0A378ZS36_9HYPH</name>
<evidence type="ECO:0000313" key="3">
    <source>
        <dbReference type="Proteomes" id="UP000255000"/>
    </source>
</evidence>
<sequence>MAGPEGSTRQIRQISHGVENPHNPYLLTSIEEENQIAPMPG</sequence>
<gene>
    <name evidence="2" type="ORF">NCTC13350_00500</name>
</gene>
<dbReference type="AlphaFoldDB" id="A0A378ZS36"/>
<organism evidence="2 3">
    <name type="scientific">Pannonibacter phragmitetus</name>
    <dbReference type="NCBI Taxonomy" id="121719"/>
    <lineage>
        <taxon>Bacteria</taxon>
        <taxon>Pseudomonadati</taxon>
        <taxon>Pseudomonadota</taxon>
        <taxon>Alphaproteobacteria</taxon>
        <taxon>Hyphomicrobiales</taxon>
        <taxon>Stappiaceae</taxon>
        <taxon>Pannonibacter</taxon>
    </lineage>
</organism>
<reference evidence="2 3" key="1">
    <citation type="submission" date="2018-06" db="EMBL/GenBank/DDBJ databases">
        <authorList>
            <consortium name="Pathogen Informatics"/>
            <person name="Doyle S."/>
        </authorList>
    </citation>
    <scope>NUCLEOTIDE SEQUENCE [LARGE SCALE GENOMIC DNA]</scope>
    <source>
        <strain evidence="2 3">NCTC13350</strain>
    </source>
</reference>
<dbReference type="Proteomes" id="UP000255000">
    <property type="component" value="Unassembled WGS sequence"/>
</dbReference>
<feature type="region of interest" description="Disordered" evidence="1">
    <location>
        <begin position="1"/>
        <end position="24"/>
    </location>
</feature>
<dbReference type="EMBL" id="UGSK01000001">
    <property type="protein sequence ID" value="SUA99600.1"/>
    <property type="molecule type" value="Genomic_DNA"/>
</dbReference>
<proteinExistence type="predicted"/>
<accession>A0A378ZS36</accession>